<evidence type="ECO:0000313" key="2">
    <source>
        <dbReference type="Proteomes" id="UP001595681"/>
    </source>
</evidence>
<accession>A0ABV7NAG3</accession>
<dbReference type="Proteomes" id="UP001595681">
    <property type="component" value="Unassembled WGS sequence"/>
</dbReference>
<proteinExistence type="predicted"/>
<reference evidence="2" key="1">
    <citation type="journal article" date="2019" name="Int. J. Syst. Evol. Microbiol.">
        <title>The Global Catalogue of Microorganisms (GCM) 10K type strain sequencing project: providing services to taxonomists for standard genome sequencing and annotation.</title>
        <authorList>
            <consortium name="The Broad Institute Genomics Platform"/>
            <consortium name="The Broad Institute Genome Sequencing Center for Infectious Disease"/>
            <person name="Wu L."/>
            <person name="Ma J."/>
        </authorList>
    </citation>
    <scope>NUCLEOTIDE SEQUENCE [LARGE SCALE GENOMIC DNA]</scope>
    <source>
        <strain evidence="2">CCM 7491</strain>
    </source>
</reference>
<name>A0ABV7NAG3_9SPHN</name>
<dbReference type="RefSeq" id="WP_021320027.1">
    <property type="nucleotide sequence ID" value="NZ_JBHRVU010000002.1"/>
</dbReference>
<evidence type="ECO:0000313" key="1">
    <source>
        <dbReference type="EMBL" id="MFC3439747.1"/>
    </source>
</evidence>
<comment type="caution">
    <text evidence="1">The sequence shown here is derived from an EMBL/GenBank/DDBJ whole genome shotgun (WGS) entry which is preliminary data.</text>
</comment>
<evidence type="ECO:0008006" key="3">
    <source>
        <dbReference type="Google" id="ProtNLM"/>
    </source>
</evidence>
<organism evidence="1 2">
    <name type="scientific">Sphingobium rhizovicinum</name>
    <dbReference type="NCBI Taxonomy" id="432308"/>
    <lineage>
        <taxon>Bacteria</taxon>
        <taxon>Pseudomonadati</taxon>
        <taxon>Pseudomonadota</taxon>
        <taxon>Alphaproteobacteria</taxon>
        <taxon>Sphingomonadales</taxon>
        <taxon>Sphingomonadaceae</taxon>
        <taxon>Sphingobium</taxon>
    </lineage>
</organism>
<dbReference type="GeneID" id="29272115"/>
<protein>
    <recommendedName>
        <fullName evidence="3">HEPN domain-containing protein</fullName>
    </recommendedName>
</protein>
<dbReference type="EMBL" id="JBHRVU010000002">
    <property type="protein sequence ID" value="MFC3439747.1"/>
    <property type="molecule type" value="Genomic_DNA"/>
</dbReference>
<gene>
    <name evidence="1" type="ORF">ACFOKF_00720</name>
</gene>
<sequence>MSSIAADRSERRRRLYLAADRRAGRFGGRLFSISRIPVPEGRGRGGCVPCSLRRFRIMFMPDRASACALLAFRAAHGRHWKAKLLSLWSTGRDVDEADGAYLRHLRNQAGPSWLRQLTPRRWRAIERLAAPGDPVLAAVFLDRAREFHRGAQIGAPIALAPALHLLAISCELGLKAHLLGHGWTDDALARDIRHDLVRALDEARQLGLPAPGRPLADFIKSLGPAYAVHRIDALVAGGYACDIGAVLCETGQLLDAVAACLRPATPGAATLRTSSSPSA</sequence>
<keyword evidence="2" id="KW-1185">Reference proteome</keyword>